<evidence type="ECO:0000256" key="6">
    <source>
        <dbReference type="ARBA" id="ARBA00023136"/>
    </source>
</evidence>
<keyword evidence="3" id="KW-1003">Cell membrane</keyword>
<evidence type="ECO:0000256" key="7">
    <source>
        <dbReference type="RuleBase" id="RU363032"/>
    </source>
</evidence>
<feature type="transmembrane region" description="Helical" evidence="7">
    <location>
        <begin position="88"/>
        <end position="105"/>
    </location>
</feature>
<dbReference type="EMBL" id="JAQOSQ010000010">
    <property type="protein sequence ID" value="MDJ1183829.1"/>
    <property type="molecule type" value="Genomic_DNA"/>
</dbReference>
<evidence type="ECO:0000256" key="4">
    <source>
        <dbReference type="ARBA" id="ARBA00022692"/>
    </source>
</evidence>
<dbReference type="PANTHER" id="PTHR47737">
    <property type="entry name" value="GLYCINE BETAINE/PROLINE BETAINE TRANSPORT SYSTEM PERMEASE PROTEIN PROW"/>
    <property type="match status" value="1"/>
</dbReference>
<dbReference type="PROSITE" id="PS50928">
    <property type="entry name" value="ABC_TM1"/>
    <property type="match status" value="1"/>
</dbReference>
<feature type="transmembrane region" description="Helical" evidence="7">
    <location>
        <begin position="155"/>
        <end position="182"/>
    </location>
</feature>
<dbReference type="PANTHER" id="PTHR47737:SF1">
    <property type="entry name" value="GLYCINE BETAINE_PROLINE BETAINE TRANSPORT SYSTEM PERMEASE PROTEIN PROW"/>
    <property type="match status" value="1"/>
</dbReference>
<feature type="transmembrane region" description="Helical" evidence="7">
    <location>
        <begin position="234"/>
        <end position="254"/>
    </location>
</feature>
<dbReference type="CDD" id="cd06261">
    <property type="entry name" value="TM_PBP2"/>
    <property type="match status" value="1"/>
</dbReference>
<dbReference type="InterPro" id="IPR035906">
    <property type="entry name" value="MetI-like_sf"/>
</dbReference>
<evidence type="ECO:0000256" key="5">
    <source>
        <dbReference type="ARBA" id="ARBA00022989"/>
    </source>
</evidence>
<dbReference type="SUPFAM" id="SSF161098">
    <property type="entry name" value="MetI-like"/>
    <property type="match status" value="1"/>
</dbReference>
<dbReference type="Gene3D" id="1.10.3720.10">
    <property type="entry name" value="MetI-like"/>
    <property type="match status" value="1"/>
</dbReference>
<evidence type="ECO:0000313" key="10">
    <source>
        <dbReference type="Proteomes" id="UP001232992"/>
    </source>
</evidence>
<keyword evidence="2 7" id="KW-0813">Transport</keyword>
<reference evidence="9 10" key="1">
    <citation type="submission" date="2023-01" db="EMBL/GenBank/DDBJ databases">
        <title>Novel diversity within Roseofilum (Cyanobacteria; Desertifilaceae) from marine benthic mats with descriptions of four novel species.</title>
        <authorList>
            <person name="Wang Y."/>
            <person name="Berthold D.E."/>
            <person name="Hu J."/>
            <person name="Lefler F.W."/>
            <person name="Laughinghouse H.D. IV."/>
        </authorList>
    </citation>
    <scope>NUCLEOTIDE SEQUENCE [LARGE SCALE GENOMIC DNA]</scope>
    <source>
        <strain evidence="9 10">BLCC-M143</strain>
    </source>
</reference>
<evidence type="ECO:0000259" key="8">
    <source>
        <dbReference type="PROSITE" id="PS50928"/>
    </source>
</evidence>
<proteinExistence type="inferred from homology"/>
<keyword evidence="10" id="KW-1185">Reference proteome</keyword>
<comment type="caution">
    <text evidence="9">The sequence shown here is derived from an EMBL/GenBank/DDBJ whole genome shotgun (WGS) entry which is preliminary data.</text>
</comment>
<dbReference type="Pfam" id="PF00528">
    <property type="entry name" value="BPD_transp_1"/>
    <property type="match status" value="1"/>
</dbReference>
<organism evidence="9 10">
    <name type="scientific">Roseofilum casamattae BLCC-M143</name>
    <dbReference type="NCBI Taxonomy" id="3022442"/>
    <lineage>
        <taxon>Bacteria</taxon>
        <taxon>Bacillati</taxon>
        <taxon>Cyanobacteriota</taxon>
        <taxon>Cyanophyceae</taxon>
        <taxon>Desertifilales</taxon>
        <taxon>Desertifilaceae</taxon>
        <taxon>Roseofilum</taxon>
        <taxon>Roseofilum casamattae</taxon>
    </lineage>
</organism>
<feature type="transmembrane region" description="Helical" evidence="7">
    <location>
        <begin position="63"/>
        <end position="81"/>
    </location>
</feature>
<evidence type="ECO:0000313" key="9">
    <source>
        <dbReference type="EMBL" id="MDJ1183829.1"/>
    </source>
</evidence>
<name>A0ABT7BZD2_9CYAN</name>
<keyword evidence="6 7" id="KW-0472">Membrane</keyword>
<sequence length="317" mass="34199">MIDLCPPSLLSETSVWLDPFQLYTLPLGDWVSNIVDFLVDGFRPVFQAIRVPFALVLDSIRDLLLFVPPTLFLVILGLAVWQIGNAQIAIYSLVAMILVGLLGTWEEAMITLSLVICSVAFCLLIGLPIGILAARNDRFDTILRPMLDAMQTLPSFVYLVPVVMLFGIGEVPGVIVTLIFAVPPLIRLTNLGIRQVSKEVVEAAVAFGSTPNQVLWEAQIPLAMPTILAGVNQAILLALSMVVVASMISVEGLGQMVLRGIGRLDVGLATVGGVSIVLVAILLDRVTQAMGKPHKLAWDKRGPAGFFFSLVRSSNES</sequence>
<dbReference type="RefSeq" id="WP_283758481.1">
    <property type="nucleotide sequence ID" value="NZ_JAQOSQ010000010.1"/>
</dbReference>
<accession>A0ABT7BZD2</accession>
<comment type="subcellular location">
    <subcellularLocation>
        <location evidence="7">Cell membrane</location>
        <topology evidence="7">Multi-pass membrane protein</topology>
    </subcellularLocation>
    <subcellularLocation>
        <location evidence="1">Membrane</location>
        <topology evidence="1">Multi-pass membrane protein</topology>
    </subcellularLocation>
</comment>
<keyword evidence="4 7" id="KW-0812">Transmembrane</keyword>
<keyword evidence="5 7" id="KW-1133">Transmembrane helix</keyword>
<feature type="domain" description="ABC transmembrane type-1" evidence="8">
    <location>
        <begin position="108"/>
        <end position="287"/>
    </location>
</feature>
<evidence type="ECO:0000256" key="3">
    <source>
        <dbReference type="ARBA" id="ARBA00022475"/>
    </source>
</evidence>
<comment type="similarity">
    <text evidence="7">Belongs to the binding-protein-dependent transport system permease family.</text>
</comment>
<dbReference type="Proteomes" id="UP001232992">
    <property type="component" value="Unassembled WGS sequence"/>
</dbReference>
<feature type="transmembrane region" description="Helical" evidence="7">
    <location>
        <begin position="111"/>
        <end position="134"/>
    </location>
</feature>
<gene>
    <name evidence="9" type="ORF">PMH09_11590</name>
</gene>
<evidence type="ECO:0000256" key="2">
    <source>
        <dbReference type="ARBA" id="ARBA00022448"/>
    </source>
</evidence>
<dbReference type="InterPro" id="IPR000515">
    <property type="entry name" value="MetI-like"/>
</dbReference>
<evidence type="ECO:0000256" key="1">
    <source>
        <dbReference type="ARBA" id="ARBA00004141"/>
    </source>
</evidence>
<protein>
    <submittedName>
        <fullName evidence="9">ABC transporter permease subunit</fullName>
    </submittedName>
</protein>
<feature type="transmembrane region" description="Helical" evidence="7">
    <location>
        <begin position="266"/>
        <end position="283"/>
    </location>
</feature>